<feature type="region of interest" description="Disordered" evidence="1">
    <location>
        <begin position="366"/>
        <end position="392"/>
    </location>
</feature>
<dbReference type="AlphaFoldDB" id="A0A8W8HST2"/>
<name>A0A8W8HST2_MAGGI</name>
<dbReference type="EnsemblMetazoa" id="G10869.1">
    <property type="protein sequence ID" value="G10869.1:cds"/>
    <property type="gene ID" value="G10869"/>
</dbReference>
<feature type="region of interest" description="Disordered" evidence="1">
    <location>
        <begin position="120"/>
        <end position="177"/>
    </location>
</feature>
<sequence length="392" mass="44738">MVPRPFPLGRSTSSFNPSWTPSSEIHVSAYMGLKLGYRMQWWNLRQSTKWRWYQLTGSLEGKKQCYWPNRFKAGKLSLAVKNAVAPSHEFKPLAVRVLYKGSYDQARRKFALAELTSDLQTDDENTTSKRVACPNPRYESRTEESEEEEEDVSSRPKKARKSPPPPPPPVIDADTNDTTIIRKDRSMSITLPSLFDRTPDRNIGASAMDRKLLTQIEEIKVKVNLNTKLLHALMRKIDNIGSSCTEDNTELLDQTFPLATRQDIHNLESRLDEELKGNLIKILSGIGGETLKSTVRRLLTYMIKNDLAKQINWKGKGDKIAFSTLKLKDLLIKAVRKNRLCTLATESEIGNITKEWFRYAADREGGRKLREEKKRAREAAVEQTTDDEDHGS</sequence>
<feature type="compositionally biased region" description="Basic and acidic residues" evidence="1">
    <location>
        <begin position="366"/>
        <end position="380"/>
    </location>
</feature>
<dbReference type="Proteomes" id="UP000005408">
    <property type="component" value="Unassembled WGS sequence"/>
</dbReference>
<evidence type="ECO:0000259" key="2">
    <source>
        <dbReference type="Pfam" id="PF16064"/>
    </source>
</evidence>
<dbReference type="Pfam" id="PF16064">
    <property type="entry name" value="DUF4806"/>
    <property type="match status" value="1"/>
</dbReference>
<dbReference type="PANTHER" id="PTHR34153:SF2">
    <property type="entry name" value="SI:CH211-262H13.3-RELATED"/>
    <property type="match status" value="1"/>
</dbReference>
<dbReference type="InterPro" id="IPR032071">
    <property type="entry name" value="DUF4806"/>
</dbReference>
<proteinExistence type="predicted"/>
<protein>
    <recommendedName>
        <fullName evidence="2">DUF4806 domain-containing protein</fullName>
    </recommendedName>
</protein>
<feature type="domain" description="DUF4806" evidence="2">
    <location>
        <begin position="254"/>
        <end position="334"/>
    </location>
</feature>
<keyword evidence="4" id="KW-1185">Reference proteome</keyword>
<reference evidence="3" key="1">
    <citation type="submission" date="2022-08" db="UniProtKB">
        <authorList>
            <consortium name="EnsemblMetazoa"/>
        </authorList>
    </citation>
    <scope>IDENTIFICATION</scope>
    <source>
        <strain evidence="3">05x7-T-G4-1.051#20</strain>
    </source>
</reference>
<accession>A0A8W8HST2</accession>
<evidence type="ECO:0000313" key="3">
    <source>
        <dbReference type="EnsemblMetazoa" id="G10869.1:cds"/>
    </source>
</evidence>
<evidence type="ECO:0000313" key="4">
    <source>
        <dbReference type="Proteomes" id="UP000005408"/>
    </source>
</evidence>
<dbReference type="PANTHER" id="PTHR34153">
    <property type="entry name" value="SI:CH211-262H13.3-RELATED-RELATED"/>
    <property type="match status" value="1"/>
</dbReference>
<evidence type="ECO:0000256" key="1">
    <source>
        <dbReference type="SAM" id="MobiDB-lite"/>
    </source>
</evidence>
<organism evidence="3 4">
    <name type="scientific">Magallana gigas</name>
    <name type="common">Pacific oyster</name>
    <name type="synonym">Crassostrea gigas</name>
    <dbReference type="NCBI Taxonomy" id="29159"/>
    <lineage>
        <taxon>Eukaryota</taxon>
        <taxon>Metazoa</taxon>
        <taxon>Spiralia</taxon>
        <taxon>Lophotrochozoa</taxon>
        <taxon>Mollusca</taxon>
        <taxon>Bivalvia</taxon>
        <taxon>Autobranchia</taxon>
        <taxon>Pteriomorphia</taxon>
        <taxon>Ostreida</taxon>
        <taxon>Ostreoidea</taxon>
        <taxon>Ostreidae</taxon>
        <taxon>Magallana</taxon>
    </lineage>
</organism>